<reference evidence="3" key="1">
    <citation type="submission" date="2015-07" db="EMBL/GenBank/DDBJ databases">
        <authorList>
            <person name="Rodrigo-Torres Lidia"/>
            <person name="Arahal R.David."/>
        </authorList>
    </citation>
    <scope>NUCLEOTIDE SEQUENCE [LARGE SCALE GENOMIC DNA]</scope>
    <source>
        <strain evidence="3">CECT 4801</strain>
    </source>
</reference>
<feature type="compositionally biased region" description="Low complexity" evidence="1">
    <location>
        <begin position="24"/>
        <end position="39"/>
    </location>
</feature>
<dbReference type="Proteomes" id="UP000048926">
    <property type="component" value="Unassembled WGS sequence"/>
</dbReference>
<name>A0A0M6Y2S3_9HYPH</name>
<dbReference type="EMBL" id="CXST01000001">
    <property type="protein sequence ID" value="CTQ44004.1"/>
    <property type="molecule type" value="Genomic_DNA"/>
</dbReference>
<organism evidence="2 3">
    <name type="scientific">Roseibium aggregatum</name>
    <dbReference type="NCBI Taxonomy" id="187304"/>
    <lineage>
        <taxon>Bacteria</taxon>
        <taxon>Pseudomonadati</taxon>
        <taxon>Pseudomonadota</taxon>
        <taxon>Alphaproteobacteria</taxon>
        <taxon>Hyphomicrobiales</taxon>
        <taxon>Stappiaceae</taxon>
        <taxon>Roseibium</taxon>
    </lineage>
</organism>
<accession>A0A0M6Y2S3</accession>
<evidence type="ECO:0000313" key="2">
    <source>
        <dbReference type="EMBL" id="CTQ44004.1"/>
    </source>
</evidence>
<protein>
    <submittedName>
        <fullName evidence="2">Uncharacterized protein</fullName>
    </submittedName>
</protein>
<keyword evidence="3" id="KW-1185">Reference proteome</keyword>
<feature type="region of interest" description="Disordered" evidence="1">
    <location>
        <begin position="23"/>
        <end position="47"/>
    </location>
</feature>
<evidence type="ECO:0000313" key="3">
    <source>
        <dbReference type="Proteomes" id="UP000048926"/>
    </source>
</evidence>
<dbReference type="AlphaFoldDB" id="A0A0M6Y2S3"/>
<proteinExistence type="predicted"/>
<sequence length="68" mass="7295">MDCRIKPCNDGSWAKHRRVNALYSPTRSPSSRGSTMGSMPLPLRQNAAPAGMVKVRITAASPGKTAVR</sequence>
<evidence type="ECO:0000256" key="1">
    <source>
        <dbReference type="SAM" id="MobiDB-lite"/>
    </source>
</evidence>
<gene>
    <name evidence="2" type="ORF">LAL4801_02446</name>
</gene>